<reference evidence="1" key="1">
    <citation type="journal article" date="2020" name="Nature">
        <title>Giant virus diversity and host interactions through global metagenomics.</title>
        <authorList>
            <person name="Schulz F."/>
            <person name="Roux S."/>
            <person name="Paez-Espino D."/>
            <person name="Jungbluth S."/>
            <person name="Walsh D.A."/>
            <person name="Denef V.J."/>
            <person name="McMahon K.D."/>
            <person name="Konstantinidis K.T."/>
            <person name="Eloe-Fadrosh E.A."/>
            <person name="Kyrpides N.C."/>
            <person name="Woyke T."/>
        </authorList>
    </citation>
    <scope>NUCLEOTIDE SEQUENCE</scope>
    <source>
        <strain evidence="1">GVMAG-M-3300010158-55</strain>
    </source>
</reference>
<evidence type="ECO:0000313" key="1">
    <source>
        <dbReference type="EMBL" id="QHS88210.1"/>
    </source>
</evidence>
<dbReference type="EMBL" id="MN739094">
    <property type="protein sequence ID" value="QHS88210.1"/>
    <property type="molecule type" value="Genomic_DNA"/>
</dbReference>
<accession>A0A6C0B845</accession>
<name>A0A6C0B845_9ZZZZ</name>
<protein>
    <recommendedName>
        <fullName evidence="2">Glycosyltransferase</fullName>
    </recommendedName>
</protein>
<organism evidence="1">
    <name type="scientific">viral metagenome</name>
    <dbReference type="NCBI Taxonomy" id="1070528"/>
    <lineage>
        <taxon>unclassified sequences</taxon>
        <taxon>metagenomes</taxon>
        <taxon>organismal metagenomes</taxon>
    </lineage>
</organism>
<proteinExistence type="predicted"/>
<evidence type="ECO:0008006" key="2">
    <source>
        <dbReference type="Google" id="ProtNLM"/>
    </source>
</evidence>
<dbReference type="AlphaFoldDB" id="A0A6C0B845"/>
<sequence length="260" mass="31262">MKIIKKQYTHYVSDKVEVNLNAVEKYNVHVVYFINGLMNSNYLDWLYNQIPLVDYGCPIYIVATIDKEQEKFLRQTTAMLFPKFNIHIECYFENEHEYSGILKVWELAQKHNKRNDIILYFHSKGVTRHPTYSMNRNDAYNIILKDLNKIKEIFTIFPKIDKIGYSSSIKGFIWYNFWFVRGSYAYMVEKPIKTENRYYYEEWLGKKVQTKDKQNHIERPFSYYTYTADSCYGFNANGKTILNIGSWFDNTTNRYKRLPN</sequence>